<accession>A0A5N6SRV0</accession>
<dbReference type="GeneID" id="43646375"/>
<dbReference type="InterPro" id="IPR052895">
    <property type="entry name" value="HetReg/Transcr_Mod"/>
</dbReference>
<dbReference type="InterPro" id="IPR010730">
    <property type="entry name" value="HET"/>
</dbReference>
<proteinExistence type="predicted"/>
<dbReference type="EMBL" id="ML743578">
    <property type="protein sequence ID" value="KAE8137315.1"/>
    <property type="molecule type" value="Genomic_DNA"/>
</dbReference>
<dbReference type="AlphaFoldDB" id="A0A5N6SRV0"/>
<reference evidence="2 3" key="1">
    <citation type="submission" date="2019-04" db="EMBL/GenBank/DDBJ databases">
        <title>Friends and foes A comparative genomics study of 23 Aspergillus species from section Flavi.</title>
        <authorList>
            <consortium name="DOE Joint Genome Institute"/>
            <person name="Kjaerbolling I."/>
            <person name="Vesth T."/>
            <person name="Frisvad J.C."/>
            <person name="Nybo J.L."/>
            <person name="Theobald S."/>
            <person name="Kildgaard S."/>
            <person name="Isbrandt T."/>
            <person name="Kuo A."/>
            <person name="Sato A."/>
            <person name="Lyhne E.K."/>
            <person name="Kogle M.E."/>
            <person name="Wiebenga A."/>
            <person name="Kun R.S."/>
            <person name="Lubbers R.J."/>
            <person name="Makela M.R."/>
            <person name="Barry K."/>
            <person name="Chovatia M."/>
            <person name="Clum A."/>
            <person name="Daum C."/>
            <person name="Haridas S."/>
            <person name="He G."/>
            <person name="LaButti K."/>
            <person name="Lipzen A."/>
            <person name="Mondo S."/>
            <person name="Riley R."/>
            <person name="Salamov A."/>
            <person name="Simmons B.A."/>
            <person name="Magnuson J.K."/>
            <person name="Henrissat B."/>
            <person name="Mortensen U.H."/>
            <person name="Larsen T.O."/>
            <person name="Devries R.P."/>
            <person name="Grigoriev I.V."/>
            <person name="Machida M."/>
            <person name="Baker S.E."/>
            <person name="Andersen M.R."/>
        </authorList>
    </citation>
    <scope>NUCLEOTIDE SEQUENCE [LARGE SCALE GENOMIC DNA]</scope>
    <source>
        <strain evidence="2 3">CBS 117625</strain>
    </source>
</reference>
<organism evidence="2 3">
    <name type="scientific">Aspergillus pseudotamarii</name>
    <dbReference type="NCBI Taxonomy" id="132259"/>
    <lineage>
        <taxon>Eukaryota</taxon>
        <taxon>Fungi</taxon>
        <taxon>Dikarya</taxon>
        <taxon>Ascomycota</taxon>
        <taxon>Pezizomycotina</taxon>
        <taxon>Eurotiomycetes</taxon>
        <taxon>Eurotiomycetidae</taxon>
        <taxon>Eurotiales</taxon>
        <taxon>Aspergillaceae</taxon>
        <taxon>Aspergillus</taxon>
        <taxon>Aspergillus subgen. Circumdati</taxon>
    </lineage>
</organism>
<dbReference type="Proteomes" id="UP000325672">
    <property type="component" value="Unassembled WGS sequence"/>
</dbReference>
<dbReference type="PANTHER" id="PTHR24148:SF73">
    <property type="entry name" value="HET DOMAIN PROTEIN (AFU_ORTHOLOGUE AFUA_8G01020)"/>
    <property type="match status" value="1"/>
</dbReference>
<dbReference type="RefSeq" id="XP_031913378.1">
    <property type="nucleotide sequence ID" value="XM_032062165.1"/>
</dbReference>
<dbReference type="Pfam" id="PF06985">
    <property type="entry name" value="HET"/>
    <property type="match status" value="1"/>
</dbReference>
<evidence type="ECO:0000259" key="1">
    <source>
        <dbReference type="Pfam" id="PF06985"/>
    </source>
</evidence>
<feature type="domain" description="Heterokaryon incompatibility" evidence="1">
    <location>
        <begin position="49"/>
        <end position="180"/>
    </location>
</feature>
<dbReference type="PANTHER" id="PTHR24148">
    <property type="entry name" value="ANKYRIN REPEAT DOMAIN-CONTAINING PROTEIN 39 HOMOLOG-RELATED"/>
    <property type="match status" value="1"/>
</dbReference>
<sequence>MAYDGSTFVHTALPTNAHYIRLLKFEDTAATEPLRFTLGVYKFSDEPVYNALSYEWGIGTADRTIFINDCPFLIRDSLYDFLGALAGSKQKDILFFADAICINQDNIPERNAQVQRMGDLYRQAQKVLVWLGPGTADSDLIFDICAVGNQKTIDLQGSSGNALDMLYRRSYWTRLWVIQELFLARDAIVFCGSKSTPWSSFRRLTTAVKGDIVLGEHTGVDTQLGSSPMGLHTRRMLSNLNRKDRGDSILNKRIDNIMFEFGKAQCRDVRDRVYGLLGLAKTQENGRGLRVMPDYSATTVNIFVQLLSNMPYTLGLEHALRIFNILKLHHVPDCTWDVGIPDRICNLIFEVGLTHLGHIRHVSKSHPLLCDWCKLWNKRDNYTTFELDEHLRQELRDKVISELMVGKIQSQLSAHNCGPLLALGPYDCCVTAGKLNEGDAMFLMEGTKIVLIENKPNPEDESHEPVAGFTRGVLANTKDEGSILQAAILLDRCLPSLPAPREVRLEKARFERPAYPFEVIHEELTLQQIMLILTQAARHSSYYD</sequence>
<keyword evidence="3" id="KW-1185">Reference proteome</keyword>
<name>A0A5N6SRV0_ASPPS</name>
<protein>
    <submittedName>
        <fullName evidence="2">Heterokaryon incompatibility protein-domain-containing protein</fullName>
    </submittedName>
</protein>
<evidence type="ECO:0000313" key="2">
    <source>
        <dbReference type="EMBL" id="KAE8137315.1"/>
    </source>
</evidence>
<evidence type="ECO:0000313" key="3">
    <source>
        <dbReference type="Proteomes" id="UP000325672"/>
    </source>
</evidence>
<gene>
    <name evidence="2" type="ORF">BDV38DRAFT_293090</name>
</gene>
<dbReference type="OrthoDB" id="5135333at2759"/>